<dbReference type="Proteomes" id="UP000663873">
    <property type="component" value="Unassembled WGS sequence"/>
</dbReference>
<sequence length="23" mass="2526">MLAKHGITLPVNMQGLTEDQITD</sequence>
<feature type="non-terminal residue" evidence="1">
    <location>
        <position position="23"/>
    </location>
</feature>
<name>A0A821ZFF6_9BILA</name>
<proteinExistence type="predicted"/>
<reference evidence="1" key="1">
    <citation type="submission" date="2021-02" db="EMBL/GenBank/DDBJ databases">
        <authorList>
            <person name="Nowell W R."/>
        </authorList>
    </citation>
    <scope>NUCLEOTIDE SEQUENCE</scope>
</reference>
<accession>A0A821ZFF6</accession>
<evidence type="ECO:0000313" key="2">
    <source>
        <dbReference type="Proteomes" id="UP000663873"/>
    </source>
</evidence>
<protein>
    <submittedName>
        <fullName evidence="1">Uncharacterized protein</fullName>
    </submittedName>
</protein>
<evidence type="ECO:0000313" key="1">
    <source>
        <dbReference type="EMBL" id="CAF4981922.1"/>
    </source>
</evidence>
<keyword evidence="2" id="KW-1185">Reference proteome</keyword>
<gene>
    <name evidence="1" type="ORF">UJA718_LOCUS49357</name>
</gene>
<organism evidence="1 2">
    <name type="scientific">Rotaria socialis</name>
    <dbReference type="NCBI Taxonomy" id="392032"/>
    <lineage>
        <taxon>Eukaryota</taxon>
        <taxon>Metazoa</taxon>
        <taxon>Spiralia</taxon>
        <taxon>Gnathifera</taxon>
        <taxon>Rotifera</taxon>
        <taxon>Eurotatoria</taxon>
        <taxon>Bdelloidea</taxon>
        <taxon>Philodinida</taxon>
        <taxon>Philodinidae</taxon>
        <taxon>Rotaria</taxon>
    </lineage>
</organism>
<dbReference type="EMBL" id="CAJOBP010103219">
    <property type="protein sequence ID" value="CAF4981922.1"/>
    <property type="molecule type" value="Genomic_DNA"/>
</dbReference>
<comment type="caution">
    <text evidence="1">The sequence shown here is derived from an EMBL/GenBank/DDBJ whole genome shotgun (WGS) entry which is preliminary data.</text>
</comment>
<dbReference type="AlphaFoldDB" id="A0A821ZFF6"/>